<evidence type="ECO:0000313" key="1">
    <source>
        <dbReference type="EMBL" id="SFM72948.1"/>
    </source>
</evidence>
<protein>
    <recommendedName>
        <fullName evidence="3">Transcriptional regulator</fullName>
    </recommendedName>
</protein>
<keyword evidence="2" id="KW-1185">Reference proteome</keyword>
<dbReference type="Proteomes" id="UP000199561">
    <property type="component" value="Unassembled WGS sequence"/>
</dbReference>
<proteinExistence type="predicted"/>
<gene>
    <name evidence="1" type="ORF">SAMN05421880_1308</name>
</gene>
<evidence type="ECO:0008006" key="3">
    <source>
        <dbReference type="Google" id="ProtNLM"/>
    </source>
</evidence>
<name>A0A1I4T827_9PROT</name>
<organism evidence="1 2">
    <name type="scientific">Nitrosomonas nitrosa</name>
    <dbReference type="NCBI Taxonomy" id="52442"/>
    <lineage>
        <taxon>Bacteria</taxon>
        <taxon>Pseudomonadati</taxon>
        <taxon>Pseudomonadota</taxon>
        <taxon>Betaproteobacteria</taxon>
        <taxon>Nitrosomonadales</taxon>
        <taxon>Nitrosomonadaceae</taxon>
        <taxon>Nitrosomonas</taxon>
    </lineage>
</organism>
<reference evidence="1 2" key="1">
    <citation type="submission" date="2016-10" db="EMBL/GenBank/DDBJ databases">
        <authorList>
            <person name="de Groot N.N."/>
        </authorList>
    </citation>
    <scope>NUCLEOTIDE SEQUENCE [LARGE SCALE GENOMIC DNA]</scope>
    <source>
        <strain evidence="1 2">Nm146</strain>
    </source>
</reference>
<sequence>MSVFNELKASLQEAVDIKQGAKSPSRFFYELASH</sequence>
<dbReference type="AlphaFoldDB" id="A0A1I4T827"/>
<dbReference type="EMBL" id="FOUF01000030">
    <property type="protein sequence ID" value="SFM72948.1"/>
    <property type="molecule type" value="Genomic_DNA"/>
</dbReference>
<accession>A0A1I4T827</accession>
<evidence type="ECO:0000313" key="2">
    <source>
        <dbReference type="Proteomes" id="UP000199561"/>
    </source>
</evidence>